<feature type="compositionally biased region" description="Polar residues" evidence="8">
    <location>
        <begin position="24"/>
        <end position="33"/>
    </location>
</feature>
<keyword evidence="6" id="KW-0472">Membrane</keyword>
<keyword evidence="5" id="KW-0934">Plastid</keyword>
<keyword evidence="4" id="KW-0812">Transmembrane</keyword>
<keyword evidence="3" id="KW-1134">Transmembrane beta strand</keyword>
<feature type="compositionally biased region" description="Basic and acidic residues" evidence="8">
    <location>
        <begin position="9"/>
        <end position="23"/>
    </location>
</feature>
<protein>
    <recommendedName>
        <fullName evidence="9">POTRA domain-containing protein</fullName>
    </recommendedName>
</protein>
<dbReference type="Pfam" id="PF07244">
    <property type="entry name" value="POTRA"/>
    <property type="match status" value="1"/>
</dbReference>
<evidence type="ECO:0000256" key="8">
    <source>
        <dbReference type="SAM" id="MobiDB-lite"/>
    </source>
</evidence>
<evidence type="ECO:0000256" key="5">
    <source>
        <dbReference type="ARBA" id="ARBA00022805"/>
    </source>
</evidence>
<dbReference type="GO" id="GO:0009707">
    <property type="term" value="C:chloroplast outer membrane"/>
    <property type="evidence" value="ECO:0007669"/>
    <property type="project" value="UniProtKB-SubCell"/>
</dbReference>
<evidence type="ECO:0000313" key="10">
    <source>
        <dbReference type="EMBL" id="KAH7287880.1"/>
    </source>
</evidence>
<dbReference type="InterPro" id="IPR034746">
    <property type="entry name" value="POTRA"/>
</dbReference>
<evidence type="ECO:0000256" key="1">
    <source>
        <dbReference type="ARBA" id="ARBA00004374"/>
    </source>
</evidence>
<organism evidence="10 11">
    <name type="scientific">Ceratopteris richardii</name>
    <name type="common">Triangle waterfern</name>
    <dbReference type="NCBI Taxonomy" id="49495"/>
    <lineage>
        <taxon>Eukaryota</taxon>
        <taxon>Viridiplantae</taxon>
        <taxon>Streptophyta</taxon>
        <taxon>Embryophyta</taxon>
        <taxon>Tracheophyta</taxon>
        <taxon>Polypodiopsida</taxon>
        <taxon>Polypodiidae</taxon>
        <taxon>Polypodiales</taxon>
        <taxon>Pteridineae</taxon>
        <taxon>Pteridaceae</taxon>
        <taxon>Parkerioideae</taxon>
        <taxon>Ceratopteris</taxon>
    </lineage>
</organism>
<dbReference type="AlphaFoldDB" id="A0A8T2QW89"/>
<gene>
    <name evidence="10" type="ORF">KP509_31G001800</name>
</gene>
<dbReference type="InterPro" id="IPR000184">
    <property type="entry name" value="Bac_surfAg_D15"/>
</dbReference>
<evidence type="ECO:0000256" key="2">
    <source>
        <dbReference type="ARBA" id="ARBA00010913"/>
    </source>
</evidence>
<dbReference type="OrthoDB" id="1724197at2759"/>
<name>A0A8T2QW89_CERRI</name>
<evidence type="ECO:0000313" key="11">
    <source>
        <dbReference type="Proteomes" id="UP000825935"/>
    </source>
</evidence>
<feature type="region of interest" description="Disordered" evidence="8">
    <location>
        <begin position="1"/>
        <end position="59"/>
    </location>
</feature>
<dbReference type="PANTHER" id="PTHR12815">
    <property type="entry name" value="SORTING AND ASSEMBLY MACHINERY SAMM50 PROTEIN FAMILY MEMBER"/>
    <property type="match status" value="1"/>
</dbReference>
<dbReference type="PANTHER" id="PTHR12815:SF18">
    <property type="entry name" value="SORTING AND ASSEMBLY MACHINERY COMPONENT 50 HOMOLOG"/>
    <property type="match status" value="1"/>
</dbReference>
<evidence type="ECO:0000256" key="3">
    <source>
        <dbReference type="ARBA" id="ARBA00022452"/>
    </source>
</evidence>
<feature type="domain" description="POTRA" evidence="9">
    <location>
        <begin position="74"/>
        <end position="152"/>
    </location>
</feature>
<dbReference type="Gene3D" id="3.10.20.310">
    <property type="entry name" value="membrane protein fhac"/>
    <property type="match status" value="1"/>
</dbReference>
<accession>A0A8T2QW89</accession>
<dbReference type="InterPro" id="IPR010827">
    <property type="entry name" value="BamA/TamA_POTRA"/>
</dbReference>
<comment type="subcellular location">
    <subcellularLocation>
        <location evidence="1">Mitochondrion outer membrane</location>
        <topology evidence="1">Multi-pass membrane protein</topology>
    </subcellularLocation>
    <subcellularLocation>
        <location evidence="7">Plastid</location>
        <location evidence="7">Chloroplast outer membrane</location>
    </subcellularLocation>
</comment>
<dbReference type="GO" id="GO:0005741">
    <property type="term" value="C:mitochondrial outer membrane"/>
    <property type="evidence" value="ECO:0007669"/>
    <property type="project" value="UniProtKB-SubCell"/>
</dbReference>
<evidence type="ECO:0000256" key="4">
    <source>
        <dbReference type="ARBA" id="ARBA00022692"/>
    </source>
</evidence>
<evidence type="ECO:0000256" key="6">
    <source>
        <dbReference type="ARBA" id="ARBA00023136"/>
    </source>
</evidence>
<dbReference type="Pfam" id="PF01103">
    <property type="entry name" value="Omp85"/>
    <property type="match status" value="1"/>
</dbReference>
<dbReference type="OMA" id="SGIWRQI"/>
<dbReference type="PROSITE" id="PS51779">
    <property type="entry name" value="POTRA"/>
    <property type="match status" value="1"/>
</dbReference>
<evidence type="ECO:0000259" key="9">
    <source>
        <dbReference type="PROSITE" id="PS51779"/>
    </source>
</evidence>
<comment type="similarity">
    <text evidence="2">Belongs to the SAM50/omp85 family.</text>
</comment>
<reference evidence="10" key="1">
    <citation type="submission" date="2021-08" db="EMBL/GenBank/DDBJ databases">
        <title>WGS assembly of Ceratopteris richardii.</title>
        <authorList>
            <person name="Marchant D.B."/>
            <person name="Chen G."/>
            <person name="Jenkins J."/>
            <person name="Shu S."/>
            <person name="Leebens-Mack J."/>
            <person name="Grimwood J."/>
            <person name="Schmutz J."/>
            <person name="Soltis P."/>
            <person name="Soltis D."/>
            <person name="Chen Z.-H."/>
        </authorList>
    </citation>
    <scope>NUCLEOTIDE SEQUENCE</scope>
    <source>
        <strain evidence="10">Whitten #5841</strain>
        <tissue evidence="10">Leaf</tissue>
    </source>
</reference>
<evidence type="ECO:0000256" key="7">
    <source>
        <dbReference type="ARBA" id="ARBA00024013"/>
    </source>
</evidence>
<comment type="caution">
    <text evidence="10">The sequence shown here is derived from an EMBL/GenBank/DDBJ whole genome shotgun (WGS) entry which is preliminary data.</text>
</comment>
<keyword evidence="5" id="KW-1002">Plastid outer membrane</keyword>
<dbReference type="EMBL" id="CM035436">
    <property type="protein sequence ID" value="KAH7287880.1"/>
    <property type="molecule type" value="Genomic_DNA"/>
</dbReference>
<feature type="compositionally biased region" description="Acidic residues" evidence="8">
    <location>
        <begin position="42"/>
        <end position="52"/>
    </location>
</feature>
<dbReference type="Gene3D" id="2.40.160.50">
    <property type="entry name" value="membrane protein fhac: a member of the omp85/tpsb transporter family"/>
    <property type="match status" value="1"/>
</dbReference>
<keyword evidence="11" id="KW-1185">Reference proteome</keyword>
<dbReference type="Proteomes" id="UP000825935">
    <property type="component" value="Chromosome 31"/>
</dbReference>
<proteinExistence type="inferred from homology"/>
<sequence>MAGEAASSSKHELKDESQEHFPDRSQNARLMNSQRKEQQVAGDEEEVEEATGDPEPWEHPERLFKKFAEQPLNVRVHDVKINGNSRTKDSVIEAEFENVKKVRTSKELLKQVSLANARLESLGIFEECVITLEPGPIELPGTANVIVDVKELSRPYSGAFGVYSRPETRSWTFEGSLKLKNLLGHAETWDGTGSCGWDGMTELSAGLHYPKFKKLPAALVTRASVFNQDWMNFSSYTEKLVSLSAGLVAADNHDLSYNLTWRTLQDPEGNASRSIRRQLGHSLLSALKYTYKIDRRDSPLRPTKGYAFKSVTQVAGLGPDSKLLRFVRQELDLRCAVPLGLFNSTLNLGISGGLIIPWGAGFREKTTPISNRFFIGGHTSLVCGLHGPVTVPGFPTRGLGPMELKRASTLVQDSSDPDKKRDSLGGDLAFTSFADLSFDFPFNFLREQEIHGHCFVSAGNLFGLPELDRRSLTLANLWASTRVSAGAGIVIPTKLFRFELNFCHVFRQFDDDRGKRGFQFSFASPY</sequence>
<dbReference type="InterPro" id="IPR039910">
    <property type="entry name" value="D15-like"/>
</dbReference>